<dbReference type="AlphaFoldDB" id="A0AAN6EYV5"/>
<accession>A0AAN6EYV5</accession>
<comment type="caution">
    <text evidence="1">The sequence shown here is derived from an EMBL/GenBank/DDBJ whole genome shotgun (WGS) entry which is preliminary data.</text>
</comment>
<proteinExistence type="predicted"/>
<dbReference type="Proteomes" id="UP001161757">
    <property type="component" value="Unassembled WGS sequence"/>
</dbReference>
<evidence type="ECO:0000313" key="1">
    <source>
        <dbReference type="EMBL" id="KAJ8993828.1"/>
    </source>
</evidence>
<evidence type="ECO:0000313" key="2">
    <source>
        <dbReference type="Proteomes" id="UP001161757"/>
    </source>
</evidence>
<reference evidence="1" key="1">
    <citation type="submission" date="2023-01" db="EMBL/GenBank/DDBJ databases">
        <title>Exophiala dermititidis isolated from Cystic Fibrosis Patient.</title>
        <authorList>
            <person name="Kurbessoian T."/>
            <person name="Crocker A."/>
            <person name="Murante D."/>
            <person name="Hogan D.A."/>
            <person name="Stajich J.E."/>
        </authorList>
    </citation>
    <scope>NUCLEOTIDE SEQUENCE</scope>
    <source>
        <strain evidence="1">Ex8</strain>
    </source>
</reference>
<organism evidence="1 2">
    <name type="scientific">Exophiala dermatitidis</name>
    <name type="common">Black yeast-like fungus</name>
    <name type="synonym">Wangiella dermatitidis</name>
    <dbReference type="NCBI Taxonomy" id="5970"/>
    <lineage>
        <taxon>Eukaryota</taxon>
        <taxon>Fungi</taxon>
        <taxon>Dikarya</taxon>
        <taxon>Ascomycota</taxon>
        <taxon>Pezizomycotina</taxon>
        <taxon>Eurotiomycetes</taxon>
        <taxon>Chaetothyriomycetidae</taxon>
        <taxon>Chaetothyriales</taxon>
        <taxon>Herpotrichiellaceae</taxon>
        <taxon>Exophiala</taxon>
    </lineage>
</organism>
<gene>
    <name evidence="1" type="ORF">HRR80_002332</name>
</gene>
<dbReference type="EMBL" id="JAJGCB010000003">
    <property type="protein sequence ID" value="KAJ8993828.1"/>
    <property type="molecule type" value="Genomic_DNA"/>
</dbReference>
<name>A0AAN6EYV5_EXODE</name>
<protein>
    <submittedName>
        <fullName evidence="1">Uncharacterized protein</fullName>
    </submittedName>
</protein>
<sequence>MVRLWDLPRLRCSTHTPDVLLICATASAGYLGIAPSGQSPLSEQDHVDPHGPTQWESAYRTAALTRGAFLEHKFTTYIQAHLAHYRQQCRRSDTELRSHFSAMLSKALDNLLFLLFWSLGRGAIRQLS</sequence>